<proteinExistence type="inferred from homology"/>
<evidence type="ECO:0000313" key="4">
    <source>
        <dbReference type="EMBL" id="KAJ5485706.1"/>
    </source>
</evidence>
<keyword evidence="5" id="KW-1185">Reference proteome</keyword>
<dbReference type="InterPro" id="IPR008030">
    <property type="entry name" value="NmrA-like"/>
</dbReference>
<evidence type="ECO:0000256" key="1">
    <source>
        <dbReference type="ARBA" id="ARBA00006328"/>
    </source>
</evidence>
<sequence>MPKTILITGATGTQGGSVAKLLLQYPEEYDVRCLTRNPMSEKAQALANLKACLVQADLTVPETLGPAMAGVWGVFGVTDFYDTKVADDPMSEQQQGQNLVKAASAAGVQCFLWSSLPSSRVISNGKFVTRLYEGKHSVDAVIREHDLPGSFILTGNFYENMILRKYVSYDKDADIIYMKRPIITANAELTTLYVEKDLAAVCKAVWDHWESRKGQLNHKHLLAAGARETPGDIARAIEKMTGKKVEYSTLPTTGWKERDTMLELYNEVGMYPGVEVPSAEVLSLGIKLHVVEDYIRDKLLPHMGLTERK</sequence>
<reference evidence="4" key="1">
    <citation type="submission" date="2022-12" db="EMBL/GenBank/DDBJ databases">
        <authorList>
            <person name="Petersen C."/>
        </authorList>
    </citation>
    <scope>NUCLEOTIDE SEQUENCE</scope>
    <source>
        <strain evidence="4">IBT 17660</strain>
    </source>
</reference>
<comment type="caution">
    <text evidence="4">The sequence shown here is derived from an EMBL/GenBank/DDBJ whole genome shotgun (WGS) entry which is preliminary data.</text>
</comment>
<comment type="similarity">
    <text evidence="1">Belongs to the NmrA-type oxidoreductase family.</text>
</comment>
<organism evidence="4 5">
    <name type="scientific">Penicillium desertorum</name>
    <dbReference type="NCBI Taxonomy" id="1303715"/>
    <lineage>
        <taxon>Eukaryota</taxon>
        <taxon>Fungi</taxon>
        <taxon>Dikarya</taxon>
        <taxon>Ascomycota</taxon>
        <taxon>Pezizomycotina</taxon>
        <taxon>Eurotiomycetes</taxon>
        <taxon>Eurotiomycetidae</taxon>
        <taxon>Eurotiales</taxon>
        <taxon>Aspergillaceae</taxon>
        <taxon>Penicillium</taxon>
    </lineage>
</organism>
<accession>A0A9W9X7X4</accession>
<gene>
    <name evidence="4" type="ORF">N7530_000006</name>
</gene>
<protein>
    <recommendedName>
        <fullName evidence="3">NmrA-like domain-containing protein</fullName>
    </recommendedName>
</protein>
<dbReference type="PANTHER" id="PTHR42748">
    <property type="entry name" value="NITROGEN METABOLITE REPRESSION PROTEIN NMRA FAMILY MEMBER"/>
    <property type="match status" value="1"/>
</dbReference>
<keyword evidence="2" id="KW-0521">NADP</keyword>
<dbReference type="InterPro" id="IPR036291">
    <property type="entry name" value="NAD(P)-bd_dom_sf"/>
</dbReference>
<dbReference type="AlphaFoldDB" id="A0A9W9X7X4"/>
<dbReference type="InterPro" id="IPR051164">
    <property type="entry name" value="NmrA-like_oxidored"/>
</dbReference>
<feature type="domain" description="NmrA-like" evidence="3">
    <location>
        <begin position="2"/>
        <end position="257"/>
    </location>
</feature>
<dbReference type="PANTHER" id="PTHR42748:SF7">
    <property type="entry name" value="NMRA LIKE REDOX SENSOR 1-RELATED"/>
    <property type="match status" value="1"/>
</dbReference>
<dbReference type="EMBL" id="JAPWDO010000001">
    <property type="protein sequence ID" value="KAJ5485706.1"/>
    <property type="molecule type" value="Genomic_DNA"/>
</dbReference>
<dbReference type="Gene3D" id="3.40.50.720">
    <property type="entry name" value="NAD(P)-binding Rossmann-like Domain"/>
    <property type="match status" value="1"/>
</dbReference>
<dbReference type="Pfam" id="PF05368">
    <property type="entry name" value="NmrA"/>
    <property type="match status" value="1"/>
</dbReference>
<evidence type="ECO:0000313" key="5">
    <source>
        <dbReference type="Proteomes" id="UP001147760"/>
    </source>
</evidence>
<dbReference type="SUPFAM" id="SSF51735">
    <property type="entry name" value="NAD(P)-binding Rossmann-fold domains"/>
    <property type="match status" value="1"/>
</dbReference>
<evidence type="ECO:0000256" key="2">
    <source>
        <dbReference type="ARBA" id="ARBA00022857"/>
    </source>
</evidence>
<reference evidence="4" key="2">
    <citation type="journal article" date="2023" name="IMA Fungus">
        <title>Comparative genomic study of the Penicillium genus elucidates a diverse pangenome and 15 lateral gene transfer events.</title>
        <authorList>
            <person name="Petersen C."/>
            <person name="Sorensen T."/>
            <person name="Nielsen M.R."/>
            <person name="Sondergaard T.E."/>
            <person name="Sorensen J.L."/>
            <person name="Fitzpatrick D.A."/>
            <person name="Frisvad J.C."/>
            <person name="Nielsen K.L."/>
        </authorList>
    </citation>
    <scope>NUCLEOTIDE SEQUENCE</scope>
    <source>
        <strain evidence="4">IBT 17660</strain>
    </source>
</reference>
<dbReference type="Proteomes" id="UP001147760">
    <property type="component" value="Unassembled WGS sequence"/>
</dbReference>
<name>A0A9W9X7X4_9EURO</name>
<dbReference type="OrthoDB" id="300709at2759"/>
<dbReference type="Gene3D" id="3.90.25.10">
    <property type="entry name" value="UDP-galactose 4-epimerase, domain 1"/>
    <property type="match status" value="1"/>
</dbReference>
<evidence type="ECO:0000259" key="3">
    <source>
        <dbReference type="Pfam" id="PF05368"/>
    </source>
</evidence>